<dbReference type="InterPro" id="IPR001251">
    <property type="entry name" value="CRAL-TRIO_dom"/>
</dbReference>
<dbReference type="Pfam" id="PF00650">
    <property type="entry name" value="CRAL_TRIO"/>
    <property type="match status" value="1"/>
</dbReference>
<dbReference type="SMART" id="SM00516">
    <property type="entry name" value="SEC14"/>
    <property type="match status" value="1"/>
</dbReference>
<comment type="caution">
    <text evidence="2">The sequence shown here is derived from an EMBL/GenBank/DDBJ whole genome shotgun (WGS) entry which is preliminary data.</text>
</comment>
<evidence type="ECO:0000313" key="2">
    <source>
        <dbReference type="EMBL" id="KFX45256.1"/>
    </source>
</evidence>
<organism evidence="2">
    <name type="scientific">Talaromyces marneffei PM1</name>
    <dbReference type="NCBI Taxonomy" id="1077442"/>
    <lineage>
        <taxon>Eukaryota</taxon>
        <taxon>Fungi</taxon>
        <taxon>Dikarya</taxon>
        <taxon>Ascomycota</taxon>
        <taxon>Pezizomycotina</taxon>
        <taxon>Eurotiomycetes</taxon>
        <taxon>Eurotiomycetidae</taxon>
        <taxon>Eurotiales</taxon>
        <taxon>Trichocomaceae</taxon>
        <taxon>Talaromyces</taxon>
        <taxon>Talaromyces sect. Talaromyces</taxon>
    </lineage>
</organism>
<dbReference type="InterPro" id="IPR051026">
    <property type="entry name" value="PI/PC_transfer"/>
</dbReference>
<dbReference type="PROSITE" id="PS50191">
    <property type="entry name" value="CRAL_TRIO"/>
    <property type="match status" value="1"/>
</dbReference>
<proteinExistence type="predicted"/>
<dbReference type="SUPFAM" id="SSF46938">
    <property type="entry name" value="CRAL/TRIO N-terminal domain"/>
    <property type="match status" value="1"/>
</dbReference>
<dbReference type="eggNOG" id="KOG1471">
    <property type="taxonomic scope" value="Eukaryota"/>
</dbReference>
<dbReference type="InterPro" id="IPR036865">
    <property type="entry name" value="CRAL-TRIO_dom_sf"/>
</dbReference>
<dbReference type="Gene3D" id="1.10.8.20">
    <property type="entry name" value="N-terminal domain of phosphatidylinositol transfer protein sec14p"/>
    <property type="match status" value="1"/>
</dbReference>
<dbReference type="HOGENOM" id="CLU_014001_4_0_1"/>
<protein>
    <submittedName>
        <fullName evidence="2">SEC14 cytosolic factor</fullName>
    </submittedName>
</protein>
<dbReference type="AlphaFoldDB" id="A0A093VEW7"/>
<evidence type="ECO:0000259" key="1">
    <source>
        <dbReference type="PROSITE" id="PS50191"/>
    </source>
</evidence>
<dbReference type="Gene3D" id="3.40.525.10">
    <property type="entry name" value="CRAL-TRIO lipid binding domain"/>
    <property type="match status" value="1"/>
</dbReference>
<reference evidence="2" key="1">
    <citation type="journal article" date="2014" name="PLoS Genet.">
        <title>Signature Gene Expression Reveals Novel Clues to the Molecular Mechanisms of Dimorphic Transition in Penicillium marneffei.</title>
        <authorList>
            <person name="Yang E."/>
            <person name="Wang G."/>
            <person name="Cai J."/>
            <person name="Woo P.C."/>
            <person name="Lau S.K."/>
            <person name="Yuen K.-Y."/>
            <person name="Chow W.-N."/>
            <person name="Lin X."/>
        </authorList>
    </citation>
    <scope>NUCLEOTIDE SEQUENCE [LARGE SCALE GENOMIC DNA]</scope>
    <source>
        <strain evidence="2">PM1</strain>
    </source>
</reference>
<dbReference type="Pfam" id="PF03765">
    <property type="entry name" value="CRAL_TRIO_N"/>
    <property type="match status" value="1"/>
</dbReference>
<dbReference type="PANTHER" id="PTHR45657">
    <property type="entry name" value="CRAL-TRIO DOMAIN-CONTAINING PROTEIN YKL091C-RELATED"/>
    <property type="match status" value="1"/>
</dbReference>
<feature type="domain" description="CRAL-TRIO" evidence="1">
    <location>
        <begin position="100"/>
        <end position="291"/>
    </location>
</feature>
<dbReference type="InterPro" id="IPR011074">
    <property type="entry name" value="CRAL/TRIO_N_dom"/>
</dbReference>
<sequence>MANAQLSDSQAAALQELTDLCSKDGLLIRPQGLQDNDMLNGLMDEATLLRFLNARGFDVQGALKQYKESTTAHKNNHIAELYDEIDVKVFEEIRSIYPHWTGRFNKRGLPIFVFDVVNLDNEAIKSYERTRNLKSVPINEISLATEKPVATSLSRPQRALIYHDYVTRFLFPLCSKLSQSEVKEKGETTHCIYLVNIANMTLKQVWDLRNYAQDVSRLLATNYPEVVDRIYVLNAPSYYNTIWGLIKRFIDPVTADKLVIVSPNEVLEELSEDIDLENIPKVFGGEFDYQHAMLPSIAKELWQTINWNDPDSTGQILAGPIKWVRDGDLEKAVAVGREDGISRRLDVLSKISPEAESAYTDRTIDNQSR</sequence>
<dbReference type="CDD" id="cd00170">
    <property type="entry name" value="SEC14"/>
    <property type="match status" value="1"/>
</dbReference>
<name>A0A093VEW7_TALMA</name>
<dbReference type="SMART" id="SM01100">
    <property type="entry name" value="CRAL_TRIO_N"/>
    <property type="match status" value="1"/>
</dbReference>
<accession>A0A093VEW7</accession>
<dbReference type="SUPFAM" id="SSF52087">
    <property type="entry name" value="CRAL/TRIO domain"/>
    <property type="match status" value="1"/>
</dbReference>
<gene>
    <name evidence="2" type="ORF">GQ26_0241070</name>
</gene>
<dbReference type="PANTHER" id="PTHR45657:SF20">
    <property type="entry name" value="CRAL_TRIO DOMAIN PROTEIN (AFU_ORTHOLOGUE AFUA_5G00680)"/>
    <property type="match status" value="1"/>
</dbReference>
<dbReference type="EMBL" id="JPOX01000024">
    <property type="protein sequence ID" value="KFX45256.1"/>
    <property type="molecule type" value="Genomic_DNA"/>
</dbReference>
<dbReference type="InterPro" id="IPR036273">
    <property type="entry name" value="CRAL/TRIO_N_dom_sf"/>
</dbReference>